<name>A0A1S3P9C9_SALSA</name>
<evidence type="ECO:0000256" key="2">
    <source>
        <dbReference type="SAM" id="MobiDB-lite"/>
    </source>
</evidence>
<evidence type="ECO:0000256" key="1">
    <source>
        <dbReference type="ARBA" id="ARBA00010251"/>
    </source>
</evidence>
<keyword evidence="4" id="KW-1185">Reference proteome</keyword>
<dbReference type="Proteomes" id="UP001652741">
    <property type="component" value="Chromosome ssa23"/>
</dbReference>
<feature type="region of interest" description="Disordered" evidence="2">
    <location>
        <begin position="608"/>
        <end position="638"/>
    </location>
</feature>
<feature type="domain" description="Niban 1/2/3" evidence="3">
    <location>
        <begin position="337"/>
        <end position="501"/>
    </location>
</feature>
<dbReference type="InterPro" id="IPR059060">
    <property type="entry name" value="Niban_1/2/3_dom"/>
</dbReference>
<sequence>MGLSPSSLLDEHGSNYIRGCAEAELKEFSPHYRTQYSVVFFSQIQDELEQPKEKIKQLLKQRGPPEAGEVLYEEQVLHFEATRKWEERYVVVRGNYCLECHNSFETFVKGVPPRHKLLPTGGTVLTTEEKYMAMVDKCFPVSETNNVNEKFAPPIIGMPGQFPVYLRLPYRRDYYFCFRQDARQAEFLSILSDCIRHQNQDFLKKKTVEVQAFLKAIHLYRQEKGSYDSWKMLIGSDVRVLANLVMEELLPSLEKDMLPHLKARKTERKRVWFATVEAAYFLVQECLFKGMSALKEECRKAAHQQEVLIRSDMDQILNSRTYLEGKLRASVLEPAEKFCSEGVQPYLASVLEELMGPISSGFQEARLLSDSQMDQLCQDFQEGGVTNELKQALAKLSRPNLLSCYQRINSLHDQLHDLQERFGFSNISSLVHSTQIDLQQLVENAAYTFHLLLYKDIEDNPGNACSAMEKSRHRVLKQYDYDSSTVRKRIFHEALVGITLPHIKKTLAPTYKTELQGLKQLVCADYSNFVHVHNIYEGILLQILNKEVIKVLEEAARLKKHNLFTDTRDLLSQSSCSSLFSTPFIPSNPARMLGFHGQLQTQPETPTFIQTHPETQPEAEPQPPSLLSQRGPPGWGAR</sequence>
<dbReference type="OrthoDB" id="9010513at2759"/>
<dbReference type="CDD" id="cd23949">
    <property type="entry name" value="Niban-like"/>
    <property type="match status" value="1"/>
</dbReference>
<dbReference type="RefSeq" id="XP_014024209.1">
    <property type="nucleotide sequence ID" value="XM_014168734.2"/>
</dbReference>
<dbReference type="AlphaFoldDB" id="A0A1S3P9C9"/>
<evidence type="ECO:0000313" key="4">
    <source>
        <dbReference type="Proteomes" id="UP001652741"/>
    </source>
</evidence>
<evidence type="ECO:0000313" key="5">
    <source>
        <dbReference type="RefSeq" id="XP_014024209.1"/>
    </source>
</evidence>
<protein>
    <submittedName>
        <fullName evidence="5">Protein Niban 1 isoform X1</fullName>
    </submittedName>
</protein>
<accession>A0A1S3P9C9</accession>
<dbReference type="PANTHER" id="PTHR14392">
    <property type="entry name" value="NIBAN FAMILY MEMBER"/>
    <property type="match status" value="1"/>
</dbReference>
<dbReference type="Pfam" id="PF26086">
    <property type="entry name" value="Niban2"/>
    <property type="match status" value="1"/>
</dbReference>
<proteinExistence type="inferred from homology"/>
<organism evidence="4 5">
    <name type="scientific">Salmo salar</name>
    <name type="common">Atlantic salmon</name>
    <dbReference type="NCBI Taxonomy" id="8030"/>
    <lineage>
        <taxon>Eukaryota</taxon>
        <taxon>Metazoa</taxon>
        <taxon>Chordata</taxon>
        <taxon>Craniata</taxon>
        <taxon>Vertebrata</taxon>
        <taxon>Euteleostomi</taxon>
        <taxon>Actinopterygii</taxon>
        <taxon>Neopterygii</taxon>
        <taxon>Teleostei</taxon>
        <taxon>Protacanthopterygii</taxon>
        <taxon>Salmoniformes</taxon>
        <taxon>Salmonidae</taxon>
        <taxon>Salmoninae</taxon>
        <taxon>Salmo</taxon>
    </lineage>
</organism>
<dbReference type="KEGG" id="sasa:106584005"/>
<comment type="similarity">
    <text evidence="1">Belongs to the Niban family.</text>
</comment>
<dbReference type="Pfam" id="PF26089">
    <property type="entry name" value="PH_Niban2"/>
    <property type="match status" value="1"/>
</dbReference>
<feature type="compositionally biased region" description="Low complexity" evidence="2">
    <location>
        <begin position="610"/>
        <end position="619"/>
    </location>
</feature>
<dbReference type="InterPro" id="IPR026088">
    <property type="entry name" value="Niban-like"/>
</dbReference>
<reference evidence="5" key="1">
    <citation type="submission" date="2025-08" db="UniProtKB">
        <authorList>
            <consortium name="RefSeq"/>
        </authorList>
    </citation>
    <scope>IDENTIFICATION</scope>
</reference>
<dbReference type="PANTHER" id="PTHR14392:SF3">
    <property type="entry name" value="PROTEIN NIBAN 1"/>
    <property type="match status" value="1"/>
</dbReference>
<dbReference type="GeneID" id="106584005"/>
<evidence type="ECO:0000259" key="3">
    <source>
        <dbReference type="Pfam" id="PF26086"/>
    </source>
</evidence>
<gene>
    <name evidence="5" type="primary">LOC106584005</name>
</gene>